<feature type="binding site" evidence="2">
    <location>
        <begin position="108"/>
        <end position="111"/>
    </location>
    <ligand>
        <name>substrate</name>
    </ligand>
</feature>
<dbReference type="GO" id="GO:0005737">
    <property type="term" value="C:cytoplasm"/>
    <property type="evidence" value="ECO:0007669"/>
    <property type="project" value="TreeGrafter"/>
</dbReference>
<dbReference type="PANTHER" id="PTHR48100:SF59">
    <property type="entry name" value="ADENOSYLCOBALAMIN_ALPHA-RIBAZOLE PHOSPHATASE"/>
    <property type="match status" value="1"/>
</dbReference>
<accession>A0A496PFL7</accession>
<dbReference type="SMART" id="SM00855">
    <property type="entry name" value="PGAM"/>
    <property type="match status" value="1"/>
</dbReference>
<proteinExistence type="predicted"/>
<sequence length="230" mass="24536">MTSELFPATPVVAVDPTTASAVPLGAAQMVLIRHGQTDWNKAGRLQGQVDIPLNQTGKEQAQLAARSLEGQGFTRVVTSPLGRAFETGSIIAAHLGLPVPTTDPGLVERAYGELEGAVDADLPEQTRHVLHPGHGADPTPVEEKGYRLGLLPGVERSRATGERGLEALRRVHGMYPEDRIIVVAHGTLIRLALDSLDQWQRFHPSPANAEATGLDDAQWAFLTGGEATGR</sequence>
<dbReference type="InterPro" id="IPR029033">
    <property type="entry name" value="His_PPase_superfam"/>
</dbReference>
<reference evidence="3 4" key="1">
    <citation type="submission" date="2018-07" db="EMBL/GenBank/DDBJ databases">
        <title>Arthrobacter sp. nov., isolated from raw cow's milk with high bacterial count.</title>
        <authorList>
            <person name="Hahne J."/>
            <person name="Isele D."/>
            <person name="Lipski A."/>
        </authorList>
    </citation>
    <scope>NUCLEOTIDE SEQUENCE [LARGE SCALE GENOMIC DNA]</scope>
    <source>
        <strain evidence="3 4">JZ R-183</strain>
    </source>
</reference>
<dbReference type="CDD" id="cd07067">
    <property type="entry name" value="HP_PGM_like"/>
    <property type="match status" value="1"/>
</dbReference>
<dbReference type="InterPro" id="IPR050275">
    <property type="entry name" value="PGM_Phosphatase"/>
</dbReference>
<feature type="active site" description="Tele-phosphohistidine intermediate" evidence="1">
    <location>
        <position position="34"/>
    </location>
</feature>
<comment type="caution">
    <text evidence="3">The sequence shown here is derived from an EMBL/GenBank/DDBJ whole genome shotgun (WGS) entry which is preliminary data.</text>
</comment>
<feature type="binding site" evidence="2">
    <location>
        <position position="83"/>
    </location>
    <ligand>
        <name>substrate</name>
    </ligand>
</feature>
<gene>
    <name evidence="3" type="ORF">DWQ67_12015</name>
</gene>
<keyword evidence="4" id="KW-1185">Reference proteome</keyword>
<dbReference type="RefSeq" id="WP_121485859.1">
    <property type="nucleotide sequence ID" value="NZ_QQXL01000008.1"/>
</dbReference>
<evidence type="ECO:0000313" key="3">
    <source>
        <dbReference type="EMBL" id="RKW69529.1"/>
    </source>
</evidence>
<dbReference type="PANTHER" id="PTHR48100">
    <property type="entry name" value="BROAD-SPECIFICITY PHOSPHATASE YOR283W-RELATED"/>
    <property type="match status" value="1"/>
</dbReference>
<dbReference type="SUPFAM" id="SSF53254">
    <property type="entry name" value="Phosphoglycerate mutase-like"/>
    <property type="match status" value="1"/>
</dbReference>
<feature type="active site" description="Proton donor/acceptor" evidence="1">
    <location>
        <position position="108"/>
    </location>
</feature>
<dbReference type="GO" id="GO:0016791">
    <property type="term" value="F:phosphatase activity"/>
    <property type="evidence" value="ECO:0007669"/>
    <property type="project" value="TreeGrafter"/>
</dbReference>
<dbReference type="PROSITE" id="PS00175">
    <property type="entry name" value="PG_MUTASE"/>
    <property type="match status" value="1"/>
</dbReference>
<dbReference type="Gene3D" id="3.40.50.1240">
    <property type="entry name" value="Phosphoglycerate mutase-like"/>
    <property type="match status" value="1"/>
</dbReference>
<dbReference type="EMBL" id="QQXL01000008">
    <property type="protein sequence ID" value="RKW69529.1"/>
    <property type="molecule type" value="Genomic_DNA"/>
</dbReference>
<dbReference type="Pfam" id="PF00300">
    <property type="entry name" value="His_Phos_1"/>
    <property type="match status" value="1"/>
</dbReference>
<dbReference type="InterPro" id="IPR001345">
    <property type="entry name" value="PG/BPGM_mutase_AS"/>
</dbReference>
<evidence type="ECO:0000256" key="1">
    <source>
        <dbReference type="PIRSR" id="PIRSR613078-1"/>
    </source>
</evidence>
<evidence type="ECO:0000256" key="2">
    <source>
        <dbReference type="PIRSR" id="PIRSR613078-2"/>
    </source>
</evidence>
<dbReference type="AlphaFoldDB" id="A0A496PFL7"/>
<dbReference type="Proteomes" id="UP000273119">
    <property type="component" value="Unassembled WGS sequence"/>
</dbReference>
<name>A0A496PFL7_9MICC</name>
<dbReference type="InterPro" id="IPR013078">
    <property type="entry name" value="His_Pase_superF_clade-1"/>
</dbReference>
<protein>
    <submittedName>
        <fullName evidence="3">Histidine phosphatase family protein</fullName>
    </submittedName>
</protein>
<organism evidence="3 4">
    <name type="scientific">Galactobacter caseinivorans</name>
    <dbReference type="NCBI Taxonomy" id="2676123"/>
    <lineage>
        <taxon>Bacteria</taxon>
        <taxon>Bacillati</taxon>
        <taxon>Actinomycetota</taxon>
        <taxon>Actinomycetes</taxon>
        <taxon>Micrococcales</taxon>
        <taxon>Micrococcaceae</taxon>
        <taxon>Galactobacter</taxon>
    </lineage>
</organism>
<feature type="binding site" evidence="2">
    <location>
        <begin position="33"/>
        <end position="40"/>
    </location>
    <ligand>
        <name>substrate</name>
    </ligand>
</feature>
<evidence type="ECO:0000313" key="4">
    <source>
        <dbReference type="Proteomes" id="UP000273119"/>
    </source>
</evidence>